<feature type="compositionally biased region" description="Low complexity" evidence="3">
    <location>
        <begin position="660"/>
        <end position="673"/>
    </location>
</feature>
<dbReference type="InterPro" id="IPR001487">
    <property type="entry name" value="Bromodomain"/>
</dbReference>
<comment type="caution">
    <text evidence="5">The sequence shown here is derived from an EMBL/GenBank/DDBJ whole genome shotgun (WGS) entry which is preliminary data.</text>
</comment>
<feature type="region of interest" description="Disordered" evidence="3">
    <location>
        <begin position="522"/>
        <end position="547"/>
    </location>
</feature>
<feature type="compositionally biased region" description="Acidic residues" evidence="3">
    <location>
        <begin position="1089"/>
        <end position="1098"/>
    </location>
</feature>
<feature type="compositionally biased region" description="Low complexity" evidence="3">
    <location>
        <begin position="1068"/>
        <end position="1084"/>
    </location>
</feature>
<evidence type="ECO:0000313" key="6">
    <source>
        <dbReference type="Proteomes" id="UP000678393"/>
    </source>
</evidence>
<feature type="compositionally biased region" description="Acidic residues" evidence="3">
    <location>
        <begin position="74"/>
        <end position="84"/>
    </location>
</feature>
<feature type="domain" description="Bromo" evidence="4">
    <location>
        <begin position="127"/>
        <end position="199"/>
    </location>
</feature>
<organism evidence="5 6">
    <name type="scientific">Candidula unifasciata</name>
    <dbReference type="NCBI Taxonomy" id="100452"/>
    <lineage>
        <taxon>Eukaryota</taxon>
        <taxon>Metazoa</taxon>
        <taxon>Spiralia</taxon>
        <taxon>Lophotrochozoa</taxon>
        <taxon>Mollusca</taxon>
        <taxon>Gastropoda</taxon>
        <taxon>Heterobranchia</taxon>
        <taxon>Euthyneura</taxon>
        <taxon>Panpulmonata</taxon>
        <taxon>Eupulmonata</taxon>
        <taxon>Stylommatophora</taxon>
        <taxon>Helicina</taxon>
        <taxon>Helicoidea</taxon>
        <taxon>Geomitridae</taxon>
        <taxon>Candidula</taxon>
    </lineage>
</organism>
<dbReference type="EMBL" id="CAJHNH020001035">
    <property type="protein sequence ID" value="CAG5121193.1"/>
    <property type="molecule type" value="Genomic_DNA"/>
</dbReference>
<evidence type="ECO:0000256" key="1">
    <source>
        <dbReference type="ARBA" id="ARBA00023117"/>
    </source>
</evidence>
<feature type="compositionally biased region" description="Basic residues" evidence="3">
    <location>
        <begin position="609"/>
        <end position="628"/>
    </location>
</feature>
<dbReference type="PROSITE" id="PS00633">
    <property type="entry name" value="BROMODOMAIN_1"/>
    <property type="match status" value="1"/>
</dbReference>
<dbReference type="InterPro" id="IPR040214">
    <property type="entry name" value="BRD10"/>
</dbReference>
<dbReference type="Pfam" id="PF23450">
    <property type="entry name" value="KIAA2026_hel"/>
    <property type="match status" value="1"/>
</dbReference>
<feature type="region of interest" description="Disordered" evidence="3">
    <location>
        <begin position="1036"/>
        <end position="1102"/>
    </location>
</feature>
<dbReference type="InterPro" id="IPR036427">
    <property type="entry name" value="Bromodomain-like_sf"/>
</dbReference>
<dbReference type="OrthoDB" id="1870062at2759"/>
<evidence type="ECO:0000256" key="2">
    <source>
        <dbReference type="PROSITE-ProRule" id="PRU00035"/>
    </source>
</evidence>
<dbReference type="InterPro" id="IPR056522">
    <property type="entry name" value="KIAA2026_hel"/>
</dbReference>
<evidence type="ECO:0000313" key="5">
    <source>
        <dbReference type="EMBL" id="CAG5121193.1"/>
    </source>
</evidence>
<feature type="compositionally biased region" description="Polar residues" evidence="3">
    <location>
        <begin position="571"/>
        <end position="583"/>
    </location>
</feature>
<dbReference type="Gene3D" id="1.20.920.10">
    <property type="entry name" value="Bromodomain-like"/>
    <property type="match status" value="1"/>
</dbReference>
<dbReference type="InterPro" id="IPR018359">
    <property type="entry name" value="Bromodomain_CS"/>
</dbReference>
<feature type="region of interest" description="Disordered" evidence="3">
    <location>
        <begin position="2772"/>
        <end position="2813"/>
    </location>
</feature>
<dbReference type="PANTHER" id="PTHR31095:SF3">
    <property type="entry name" value="RIKEN CDNA 9930021J03 GENE"/>
    <property type="match status" value="1"/>
</dbReference>
<accession>A0A8S3YVT6</accession>
<dbReference type="Proteomes" id="UP000678393">
    <property type="component" value="Unassembled WGS sequence"/>
</dbReference>
<feature type="compositionally biased region" description="Polar residues" evidence="3">
    <location>
        <begin position="591"/>
        <end position="608"/>
    </location>
</feature>
<gene>
    <name evidence="5" type="ORF">CUNI_LOCUS6751</name>
</gene>
<feature type="compositionally biased region" description="Polar residues" evidence="3">
    <location>
        <begin position="61"/>
        <end position="70"/>
    </location>
</feature>
<feature type="compositionally biased region" description="Polar residues" evidence="3">
    <location>
        <begin position="524"/>
        <end position="536"/>
    </location>
</feature>
<evidence type="ECO:0000256" key="3">
    <source>
        <dbReference type="SAM" id="MobiDB-lite"/>
    </source>
</evidence>
<reference evidence="5" key="1">
    <citation type="submission" date="2021-04" db="EMBL/GenBank/DDBJ databases">
        <authorList>
            <consortium name="Molecular Ecology Group"/>
        </authorList>
    </citation>
    <scope>NUCLEOTIDE SEQUENCE</scope>
</reference>
<dbReference type="SMART" id="SM00297">
    <property type="entry name" value="BROMO"/>
    <property type="match status" value="1"/>
</dbReference>
<feature type="region of interest" description="Disordered" evidence="3">
    <location>
        <begin position="2071"/>
        <end position="2091"/>
    </location>
</feature>
<name>A0A8S3YVT6_9EUPU</name>
<dbReference type="PROSITE" id="PS50014">
    <property type="entry name" value="BROMODOMAIN_2"/>
    <property type="match status" value="1"/>
</dbReference>
<proteinExistence type="predicted"/>
<dbReference type="Pfam" id="PF00439">
    <property type="entry name" value="Bromodomain"/>
    <property type="match status" value="1"/>
</dbReference>
<feature type="region of interest" description="Disordered" evidence="3">
    <location>
        <begin position="53"/>
        <end position="95"/>
    </location>
</feature>
<evidence type="ECO:0000259" key="4">
    <source>
        <dbReference type="PROSITE" id="PS50014"/>
    </source>
</evidence>
<dbReference type="PANTHER" id="PTHR31095">
    <property type="entry name" value="RIKEN CDNA 9930021J03 GENE"/>
    <property type="match status" value="1"/>
</dbReference>
<feature type="compositionally biased region" description="Basic and acidic residues" evidence="3">
    <location>
        <begin position="629"/>
        <end position="652"/>
    </location>
</feature>
<feature type="region of interest" description="Disordered" evidence="3">
    <location>
        <begin position="560"/>
        <end position="674"/>
    </location>
</feature>
<dbReference type="PRINTS" id="PR00503">
    <property type="entry name" value="BROMODOMAIN"/>
</dbReference>
<keyword evidence="1 2" id="KW-0103">Bromodomain</keyword>
<keyword evidence="6" id="KW-1185">Reference proteome</keyword>
<protein>
    <recommendedName>
        <fullName evidence="4">Bromo domain-containing protein</fullName>
    </recommendedName>
</protein>
<dbReference type="SUPFAM" id="SSF47370">
    <property type="entry name" value="Bromodomain"/>
    <property type="match status" value="1"/>
</dbReference>
<sequence length="2830" mass="302025">MANLRAEVKEYCTIDVSNGNFFTMNDDQNDTGVIISLPDYYDYHPESSSYSFNMELEHDSGGSNDVSNLKESGMEQEEEDDAGDEDSHSVQTDVVDEKKGKDKFNVECLSYELQVGYRILSNMMSAGNRCINKLFLYPVDDTFPETADYYEKIKEPMWMFKMKEKFEKQEYRDVTEFMTDFRLMIENCYRFNGPDHFVSKKAQKLETMMKQKVALLKKDLRDKIAGAAASAEDDILASAGLRRRVRNPNVSHDDPSQQLLCQLRRDREIKERVDRRQKVEDRRAMEHARIQEMQTWEDTLLGPQVKDQIKTMWELPQIGLFVYLCMESLGLEEEVTQYQIERGLAVPRECSDFRRLMTCLLSTPHQRKSLKSFMPYHIWNSKLSKKLDHFYKVLSEKNGNQAQTCYFLGLDTRAFKVMGKRNPLLKKQFHQLSYLKRVWILKNFCDYCMETQPALQKTIDDAETQRPNDVREVLLGSDAKGNRYINFPMFTGKDIRIYKHPKHPEPSLESLSMEDWSLEPDKISATSSRCSTPVNRKNSRAAETPSASLRARVLLQAAESVEASPARDISRSGSEAPDSNSSPAGGKALSAQPTDTPINGARTKQTSSTRKRKHSSMFFNKRKRLKTNKKNESESKSDPERSDTAEGAKDEVSGGLSAQSLKSSEGSGTSESASCDKLANINSSELDSPDKSVGYLSADICREDINTPTKHSTSSDNLSAVAASSSGTLSALKDSERGLAEGSPQGCNVTSSGQQGCSEADGVNCVGTKTMDVIKPECNGNHDDSSLADCVKHADGSSPENGVDTIKIEKDLRPDSGGKTCGSVTPVKQELPHIDEKGFSALQSNIKQEYGDKNGGKLRQELIDNKSNSECDSGCGEIKNGKFQQNNSSKLKSEGHDGLVCDSKKDKDCLEIKTEPIHEETVVETKIEDAEKEEEDSDEEDLPDLGEIELVAENMEEIRELIKKLSNPDPVKKGRKVIPGVMKPCEEELVVEITRFHDELAKYERSLVNARIGMQAKLRKEVEGYVEPKMEEAKAWESECSQSSSDESEEETVSKPETNKPPKKTKQKSATTALLSSAASKLSSMTGEENGDSNDSFELDISSRGRLRKRRVIPNNTEDTGLKKRKNLPNQDAFFSVSPATVASTTTLISNQGTLTSSGMHPLANQLPAAAASDCTIKAQLASHTPKAPGQIVRLIAPGSVAGLHGVHLDNVSSRNLQNIHFISSVKSAQASKNTILASSAQTSHPVIQQLLLNQAKPTAGSVVTTKASNDASRILQRHLSGISEGSKTSAEVSSGKIPIGISMTSVNSLSPSKASLFLAPSSAAVVVTQVSTSVSQGGKQVLDLGSLSVTQLEQLVKNQAIQINTSAGGTTTLLLTTGLQHLTAARASGASVIQAAAAGARASVEPSMFAHSTGAPGMSSLLTMIKKPQMALTGKPNSWLTIPTQIPAQTARTSASTNPHPVGRTNHQGVSSAQVHVNQGLSNAALQTALARTVTLASPTPGTILMTPAQFASVAKTINSSTYLNSLTSTSTQKSILAPRIISSLASAGSQRVALGAGGSIVLQKPVSASTFSANGSSSVTVSPETLKSRVITVPLVHLSPSKKYAGNVTVKTLIQNRGNGRSGDEEGSLAAAGEPQPCLGSGDFDPDSLFAGVSCESGTAGGALVENSLENQSEGSNYVSSTTLGAFQTHTYSGNELYSSHEFGQVNNTGTAKLQQPFVMPLSRQLWVDTAAQSSTSASVSHSEIILPTVNIKVPSPNTLPSVQHNKNGTTIVQSTKVPIPVASEVRTGDSLSPSGVLVGENTPQGAAFHAAQLARRAQPAGSNLVLMSAANSKFATPVSGDVLKLPAGLKNVTLKITPQGGSAGQFVQGFMTSQGLVIPQTALLQPHLQSGSVILGSTVEPRAVTQLNTNQVKIQPSSMLTINSPQNIQNLVGQHGQAVNQQLQHPQLTSQKVIAVANNSLCSTGKVQGGILSQNPNPGLKIMLVNTPTATVSSTTSSTGSLNVPGHQQQKSITAPASELVKQIANSSQVQRNSNHQVSLHALSPGNGQQNAAYLLNSIMQGSVLKQTSNGSALSGTSPASQTMNSSATVNPQLTAQVLALQQNSQVSQQYKPNLVLAAKPVQSSVSSSQNKPPVISFQVQQLGQLISNLGGVSKIQMDRIHHVQNPQVVSVQKQVAPTLGQSNQVIQPASGVPNSSQVVRVAGQLSPQLQLQNQGLAQIQPQGNVVIQQQALLPQQQSQSFIIQQPSLSQSVLGSNSVNIQLNAAQPQINAIQQQLSKTLQQPATCLQSSVANKVHFTGSHILNQQLLGMSHNPGLVFSHLQASTASTASGVGSQPQIQFVINPSSTSNPSLSVSNSSVMSSSSMLQVSSSASTGLIRTESAVTSSGMNTHGTSISGVPHLLSPPSSLSHAVIVGTSPVSGTTTSTASKLRTHMIIPSSAAGKFLISPVKMSLHNPHASPVNPIKYVSAVQTQNPSSVCGLTSSLATSTGHLPSTSVAEGQGHLPVRPGVIYAGHQATVADKKEGKIAQILLSQPVVSMQSSNNPQSHIVGNHYMPASVVKLQTGASGVLSSLGTDQGAALHSSKTLLYKIGDQYFTSLQHLVPQTALTTSDSTSTASNQGVQLLVPPSFIEASDQILKQSSKSATSQTAFTASGSSSSSIIGNSLQSTQHGVRMLPAGREGSTTDVVNQMAVPLNGIYQNKPQFSFSLSGPVPLARSDRVLDSSVIVGSQIQSTNQSDGSFQSQMHGAMSYPQSLHVANSDILSTTGPIDKVTSRRNTFSGGQDVDQKGALPQRHVSADDAAGTLDDQDEKEAALNLLTLANQPI</sequence>
<dbReference type="CDD" id="cd04369">
    <property type="entry name" value="Bromodomain"/>
    <property type="match status" value="1"/>
</dbReference>